<evidence type="ECO:0000313" key="2">
    <source>
        <dbReference type="Proteomes" id="UP000815677"/>
    </source>
</evidence>
<evidence type="ECO:0000313" key="1">
    <source>
        <dbReference type="EMBL" id="GAT52870.1"/>
    </source>
</evidence>
<dbReference type="InterPro" id="IPR029058">
    <property type="entry name" value="AB_hydrolase_fold"/>
</dbReference>
<name>A0ABQ0LP84_MYCCL</name>
<sequence>MGGKIAQLLAVRDNLPALKRLVLLAPAPLEGFQLPPDMREQQKSAYGSREAAEFVMRNVLLGPGSKVASATIDVLVEDCLAGDDGAKKAWPEYAMEEDYLRMLDSVQLKIPVAVVVGSADVVEPKDNVKRRVVRVLENAGASVSLRILNGVGHLLPVEAAKDISEVLLAE</sequence>
<dbReference type="Gene3D" id="3.40.50.1820">
    <property type="entry name" value="alpha/beta hydrolase"/>
    <property type="match status" value="1"/>
</dbReference>
<dbReference type="EMBL" id="DF847981">
    <property type="protein sequence ID" value="GAT52870.1"/>
    <property type="molecule type" value="Genomic_DNA"/>
</dbReference>
<reference evidence="1" key="1">
    <citation type="submission" date="2014-09" db="EMBL/GenBank/DDBJ databases">
        <title>Genome sequence of the luminous mushroom Mycena chlorophos for searching fungal bioluminescence genes.</title>
        <authorList>
            <person name="Tanaka Y."/>
            <person name="Kasuga D."/>
            <person name="Oba Y."/>
            <person name="Hase S."/>
            <person name="Sato K."/>
            <person name="Oba Y."/>
            <person name="Sakakibara Y."/>
        </authorList>
    </citation>
    <scope>NUCLEOTIDE SEQUENCE</scope>
</reference>
<keyword evidence="2" id="KW-1185">Reference proteome</keyword>
<organism evidence="1 2">
    <name type="scientific">Mycena chlorophos</name>
    <name type="common">Agaric fungus</name>
    <name type="synonym">Agaricus chlorophos</name>
    <dbReference type="NCBI Taxonomy" id="658473"/>
    <lineage>
        <taxon>Eukaryota</taxon>
        <taxon>Fungi</taxon>
        <taxon>Dikarya</taxon>
        <taxon>Basidiomycota</taxon>
        <taxon>Agaricomycotina</taxon>
        <taxon>Agaricomycetes</taxon>
        <taxon>Agaricomycetidae</taxon>
        <taxon>Agaricales</taxon>
        <taxon>Marasmiineae</taxon>
        <taxon>Mycenaceae</taxon>
        <taxon>Mycena</taxon>
    </lineage>
</organism>
<accession>A0ABQ0LP84</accession>
<proteinExistence type="predicted"/>
<gene>
    <name evidence="1" type="ORF">MCHLO_09881</name>
</gene>
<dbReference type="Proteomes" id="UP000815677">
    <property type="component" value="Unassembled WGS sequence"/>
</dbReference>
<evidence type="ECO:0008006" key="3">
    <source>
        <dbReference type="Google" id="ProtNLM"/>
    </source>
</evidence>
<dbReference type="SUPFAM" id="SSF53474">
    <property type="entry name" value="alpha/beta-Hydrolases"/>
    <property type="match status" value="1"/>
</dbReference>
<protein>
    <recommendedName>
        <fullName evidence="3">AB hydrolase-1 domain-containing protein</fullName>
    </recommendedName>
</protein>